<reference evidence="2" key="1">
    <citation type="submission" date="2022-11" db="EMBL/GenBank/DDBJ databases">
        <authorList>
            <person name="Petersen C."/>
        </authorList>
    </citation>
    <scope>NUCLEOTIDE SEQUENCE</scope>
    <source>
        <strain evidence="2">IBT 34128</strain>
    </source>
</reference>
<dbReference type="PANTHER" id="PTHR21310:SF15">
    <property type="entry name" value="AMINOGLYCOSIDE PHOSPHOTRANSFERASE DOMAIN-CONTAINING PROTEIN"/>
    <property type="match status" value="1"/>
</dbReference>
<dbReference type="PANTHER" id="PTHR21310">
    <property type="entry name" value="AMINOGLYCOSIDE PHOSPHOTRANSFERASE-RELATED-RELATED"/>
    <property type="match status" value="1"/>
</dbReference>
<dbReference type="Pfam" id="PF01636">
    <property type="entry name" value="APH"/>
    <property type="match status" value="2"/>
</dbReference>
<dbReference type="InterPro" id="IPR002575">
    <property type="entry name" value="Aminoglycoside_PTrfase"/>
</dbReference>
<dbReference type="AlphaFoldDB" id="A0A9W9K3R5"/>
<proteinExistence type="predicted"/>
<keyword evidence="3" id="KW-1185">Reference proteome</keyword>
<reference evidence="2" key="2">
    <citation type="journal article" date="2023" name="IMA Fungus">
        <title>Comparative genomic study of the Penicillium genus elucidates a diverse pangenome and 15 lateral gene transfer events.</title>
        <authorList>
            <person name="Petersen C."/>
            <person name="Sorensen T."/>
            <person name="Nielsen M.R."/>
            <person name="Sondergaard T.E."/>
            <person name="Sorensen J.L."/>
            <person name="Fitzpatrick D.A."/>
            <person name="Frisvad J.C."/>
            <person name="Nielsen K.L."/>
        </authorList>
    </citation>
    <scope>NUCLEOTIDE SEQUENCE</scope>
    <source>
        <strain evidence="2">IBT 34128</strain>
    </source>
</reference>
<evidence type="ECO:0000313" key="3">
    <source>
        <dbReference type="Proteomes" id="UP001141434"/>
    </source>
</evidence>
<dbReference type="SUPFAM" id="SSF118310">
    <property type="entry name" value="AN1-like Zinc finger"/>
    <property type="match status" value="2"/>
</dbReference>
<dbReference type="Gene3D" id="3.90.1200.10">
    <property type="match status" value="2"/>
</dbReference>
<gene>
    <name evidence="2" type="ORF">NUU61_006893</name>
</gene>
<dbReference type="RefSeq" id="XP_056510220.1">
    <property type="nucleotide sequence ID" value="XM_056657420.1"/>
</dbReference>
<sequence>MPSQPFRFWDCCIPRCSASAALDVGLCERCEQHFCAIHVSSPGHSCERDPLDDDAWTTAQTQELEALRRNVKDQALLQRASECNGGLPCELDASDPLGRAQMGGMHIHLRIQFSNGTNWLARILRQNFTSFADEFSNRVLETECATLKWLESVDVPAPRLHDYGLRNDPNNHVGVAYMLIDELPGIPLMNKNPSPEQLRKVYAQYADILCSLHRVPFLQIGCLTFGPNNDIRVGPIVGDRTGTFSEMGPFGNARDYYATFAHEYLEMICDGQLFSAYPVNAFLIFKYLKTLAEAGRWNAFDTSLDNGPFFLKHMDDKGDHILVDDEYNITGIIDWTFARVVPVFEAFGPSLLTAEMNDIFSGKPGPSCNDNIMAQAVKAKSNILAQFAAGSDLVRRFSFALGMGMNLMWDEARSVFHGIVSTATGIDLNLDWEDWRRNRICQWADDTWLRALLSKSGECWDYPKPVAEAKEHQPPRFKTCSMSDCTRAGVRGRSCAQCRRHLCAKHQSKQYHNCSSSWEVSDEAWEKSINDEVAELLSQINTWELVRVGTRLNNNINCKFQLGKHLGDGAIMGCANYHAWLNFDNGEKWIVRIPRTGFSDVPLELVEYLVASEYATLKFLESTNIPAPRVFGYGIACEPSNRVGVNYILMEALPGKPSDGHNVSPFQKKRVIEQVADIMLEIHKHPFPLAGSLTMKGEQIEVSSIASNRFVALNTYGPFVTPLEYILSITEQYMDLIADGQLHYKYPTEAFLFYDYLRRNAAAVVRTDTPERFFLKHVDDKGDHLLVDDDFNITGVIDWQFARIVPASEAFGPSYLTADLESLYSRNTGMTGDDKLLANALREKGAPELASFADGNEMMRRVHHGLASGLTTDEAREMLVGMVEAVSGQHVEDMDLWVKEQARECFRDPRWEKIQALAKEQMVIK</sequence>
<protein>
    <recommendedName>
        <fullName evidence="1">Aminoglycoside phosphotransferase domain-containing protein</fullName>
    </recommendedName>
</protein>
<dbReference type="InterPro" id="IPR051678">
    <property type="entry name" value="AGP_Transferase"/>
</dbReference>
<dbReference type="EMBL" id="JAPMSZ010000009">
    <property type="protein sequence ID" value="KAJ5092023.1"/>
    <property type="molecule type" value="Genomic_DNA"/>
</dbReference>
<dbReference type="OrthoDB" id="5327538at2759"/>
<feature type="domain" description="Aminoglycoside phosphotransferase" evidence="1">
    <location>
        <begin position="580"/>
        <end position="808"/>
    </location>
</feature>
<evidence type="ECO:0000313" key="2">
    <source>
        <dbReference type="EMBL" id="KAJ5092023.1"/>
    </source>
</evidence>
<evidence type="ECO:0000259" key="1">
    <source>
        <dbReference type="Pfam" id="PF01636"/>
    </source>
</evidence>
<dbReference type="GeneID" id="81396589"/>
<dbReference type="Proteomes" id="UP001141434">
    <property type="component" value="Unassembled WGS sequence"/>
</dbReference>
<comment type="caution">
    <text evidence="2">The sequence shown here is derived from an EMBL/GenBank/DDBJ whole genome shotgun (WGS) entry which is preliminary data.</text>
</comment>
<dbReference type="SUPFAM" id="SSF56112">
    <property type="entry name" value="Protein kinase-like (PK-like)"/>
    <property type="match status" value="2"/>
</dbReference>
<organism evidence="2 3">
    <name type="scientific">Penicillium alfredii</name>
    <dbReference type="NCBI Taxonomy" id="1506179"/>
    <lineage>
        <taxon>Eukaryota</taxon>
        <taxon>Fungi</taxon>
        <taxon>Dikarya</taxon>
        <taxon>Ascomycota</taxon>
        <taxon>Pezizomycotina</taxon>
        <taxon>Eurotiomycetes</taxon>
        <taxon>Eurotiomycetidae</taxon>
        <taxon>Eurotiales</taxon>
        <taxon>Aspergillaceae</taxon>
        <taxon>Penicillium</taxon>
    </lineage>
</organism>
<dbReference type="InterPro" id="IPR035896">
    <property type="entry name" value="AN1-like_Znf"/>
</dbReference>
<dbReference type="InterPro" id="IPR011009">
    <property type="entry name" value="Kinase-like_dom_sf"/>
</dbReference>
<name>A0A9W9K3R5_9EURO</name>
<feature type="domain" description="Aminoglycoside phosphotransferase" evidence="1">
    <location>
        <begin position="140"/>
        <end position="348"/>
    </location>
</feature>
<accession>A0A9W9K3R5</accession>
<dbReference type="Gene3D" id="4.10.1110.10">
    <property type="entry name" value="AN1-like Zinc finger"/>
    <property type="match status" value="1"/>
</dbReference>